<name>A0AAJ0CSM5_9HYPO</name>
<accession>A0AAJ0CSM5</accession>
<evidence type="ECO:0000313" key="3">
    <source>
        <dbReference type="EMBL" id="KAK2603953.1"/>
    </source>
</evidence>
<reference evidence="3" key="1">
    <citation type="submission" date="2023-06" db="EMBL/GenBank/DDBJ databases">
        <title>Conoideocrella luteorostrata (Hypocreales: Clavicipitaceae), a potential biocontrol fungus for elongate hemlock scale in United States Christmas tree production areas.</title>
        <authorList>
            <person name="Barrett H."/>
            <person name="Lovett B."/>
            <person name="Macias A.M."/>
            <person name="Stajich J.E."/>
            <person name="Kasson M.T."/>
        </authorList>
    </citation>
    <scope>NUCLEOTIDE SEQUENCE</scope>
    <source>
        <strain evidence="3">ARSEF 14590</strain>
    </source>
</reference>
<evidence type="ECO:0000313" key="4">
    <source>
        <dbReference type="Proteomes" id="UP001251528"/>
    </source>
</evidence>
<feature type="region of interest" description="Disordered" evidence="2">
    <location>
        <begin position="56"/>
        <end position="86"/>
    </location>
</feature>
<evidence type="ECO:0000256" key="2">
    <source>
        <dbReference type="SAM" id="MobiDB-lite"/>
    </source>
</evidence>
<evidence type="ECO:0000256" key="1">
    <source>
        <dbReference type="SAM" id="Coils"/>
    </source>
</evidence>
<dbReference type="Proteomes" id="UP001251528">
    <property type="component" value="Unassembled WGS sequence"/>
</dbReference>
<comment type="caution">
    <text evidence="3">The sequence shown here is derived from an EMBL/GenBank/DDBJ whole genome shotgun (WGS) entry which is preliminary data.</text>
</comment>
<sequence>MMLPPVDEQVIRENPEFSKLYKTLQNDVLNPDGSTKCDSSLRERTGVQKYLLERAITTTSLPDPKKPTSRPEDTKSRTEEPAQSPTSFADLLLVLPSLIDSDQPTEPEVAAEILRYSLFSEFDSHLPELGDLVSANLHASALSVARIAHLSTDSSTLPRHIPSLPADHAALRDRLSEARLMLMKGRLKALVASINLLQSYTQSLALLVQSLESKHGLASRNLELRALDVSQDAQQTEIDANAALDNVSKDIYSPKAISALKNYASHLKDAQGRTAERVRGLQAELAEYSVGKHEDGRKEKTMREMARVYREIESQMEDVKKDLDRLDDRRS</sequence>
<dbReference type="EMBL" id="JASWJB010000053">
    <property type="protein sequence ID" value="KAK2603953.1"/>
    <property type="molecule type" value="Genomic_DNA"/>
</dbReference>
<feature type="compositionally biased region" description="Basic and acidic residues" evidence="2">
    <location>
        <begin position="63"/>
        <end position="80"/>
    </location>
</feature>
<gene>
    <name evidence="3" type="ORF">QQS21_003888</name>
</gene>
<protein>
    <submittedName>
        <fullName evidence="3">Uncharacterized protein</fullName>
    </submittedName>
</protein>
<keyword evidence="4" id="KW-1185">Reference proteome</keyword>
<organism evidence="3 4">
    <name type="scientific">Conoideocrella luteorostrata</name>
    <dbReference type="NCBI Taxonomy" id="1105319"/>
    <lineage>
        <taxon>Eukaryota</taxon>
        <taxon>Fungi</taxon>
        <taxon>Dikarya</taxon>
        <taxon>Ascomycota</taxon>
        <taxon>Pezizomycotina</taxon>
        <taxon>Sordariomycetes</taxon>
        <taxon>Hypocreomycetidae</taxon>
        <taxon>Hypocreales</taxon>
        <taxon>Clavicipitaceae</taxon>
        <taxon>Conoideocrella</taxon>
    </lineage>
</organism>
<proteinExistence type="predicted"/>
<dbReference type="AlphaFoldDB" id="A0AAJ0CSM5"/>
<feature type="coiled-coil region" evidence="1">
    <location>
        <begin position="302"/>
        <end position="329"/>
    </location>
</feature>
<keyword evidence="1" id="KW-0175">Coiled coil</keyword>